<keyword evidence="6" id="KW-0460">Magnesium</keyword>
<dbReference type="InterPro" id="IPR028098">
    <property type="entry name" value="Glyco_trans_4-like_N"/>
</dbReference>
<evidence type="ECO:0000256" key="3">
    <source>
        <dbReference type="ARBA" id="ARBA00022676"/>
    </source>
</evidence>
<dbReference type="Pfam" id="PF00534">
    <property type="entry name" value="Glycos_transf_1"/>
    <property type="match status" value="1"/>
</dbReference>
<dbReference type="Pfam" id="PF13579">
    <property type="entry name" value="Glyco_trans_4_4"/>
    <property type="match status" value="1"/>
</dbReference>
<comment type="catalytic activity">
    <reaction evidence="8">
        <text>1D-myo-inositol 3-phosphate + UDP-N-acetyl-alpha-D-glucosamine = 1D-myo-inositol 2-acetamido-2-deoxy-alpha-D-glucopyranoside 3-phosphate + UDP + H(+)</text>
        <dbReference type="Rhea" id="RHEA:26188"/>
        <dbReference type="ChEBI" id="CHEBI:15378"/>
        <dbReference type="ChEBI" id="CHEBI:57705"/>
        <dbReference type="ChEBI" id="CHEBI:58223"/>
        <dbReference type="ChEBI" id="CHEBI:58401"/>
        <dbReference type="ChEBI" id="CHEBI:58892"/>
        <dbReference type="EC" id="2.4.1.250"/>
    </reaction>
</comment>
<reference evidence="11" key="1">
    <citation type="submission" date="2016-10" db="EMBL/GenBank/DDBJ databases">
        <title>Sequence of Gallionella enrichment culture.</title>
        <authorList>
            <person name="Poehlein A."/>
            <person name="Muehling M."/>
            <person name="Daniel R."/>
        </authorList>
    </citation>
    <scope>NUCLEOTIDE SEQUENCE</scope>
</reference>
<dbReference type="NCBIfam" id="TIGR03449">
    <property type="entry name" value="mycothiol_MshA"/>
    <property type="match status" value="1"/>
</dbReference>
<evidence type="ECO:0000259" key="10">
    <source>
        <dbReference type="Pfam" id="PF13579"/>
    </source>
</evidence>
<dbReference type="EMBL" id="MLJW01001207">
    <property type="protein sequence ID" value="OIQ79475.1"/>
    <property type="molecule type" value="Genomic_DNA"/>
</dbReference>
<evidence type="ECO:0000256" key="4">
    <source>
        <dbReference type="ARBA" id="ARBA00022679"/>
    </source>
</evidence>
<dbReference type="Gene3D" id="3.40.50.2000">
    <property type="entry name" value="Glycogen Phosphorylase B"/>
    <property type="match status" value="2"/>
</dbReference>
<evidence type="ECO:0000256" key="8">
    <source>
        <dbReference type="ARBA" id="ARBA00048131"/>
    </source>
</evidence>
<feature type="domain" description="Glycosyltransferase subfamily 4-like N-terminal" evidence="10">
    <location>
        <begin position="29"/>
        <end position="204"/>
    </location>
</feature>
<organism evidence="11">
    <name type="scientific">mine drainage metagenome</name>
    <dbReference type="NCBI Taxonomy" id="410659"/>
    <lineage>
        <taxon>unclassified sequences</taxon>
        <taxon>metagenomes</taxon>
        <taxon>ecological metagenomes</taxon>
    </lineage>
</organism>
<dbReference type="GO" id="GO:0008375">
    <property type="term" value="F:acetylglucosaminyltransferase activity"/>
    <property type="evidence" value="ECO:0007669"/>
    <property type="project" value="InterPro"/>
</dbReference>
<feature type="domain" description="Glycosyl transferase family 1" evidence="9">
    <location>
        <begin position="218"/>
        <end position="386"/>
    </location>
</feature>
<protein>
    <recommendedName>
        <fullName evidence="2">D-inositol-3-phosphate glycosyltransferase</fullName>
        <ecNumber evidence="2">2.4.1.250</ecNumber>
    </recommendedName>
    <alternativeName>
        <fullName evidence="7">N-acetylglucosamine-inositol-phosphate N-acetylglucosaminyltransferase</fullName>
    </alternativeName>
</protein>
<evidence type="ECO:0000256" key="2">
    <source>
        <dbReference type="ARBA" id="ARBA00011884"/>
    </source>
</evidence>
<keyword evidence="4 11" id="KW-0808">Transferase</keyword>
<keyword evidence="5" id="KW-0479">Metal-binding</keyword>
<dbReference type="HAMAP" id="MF_01695">
    <property type="entry name" value="MshA"/>
    <property type="match status" value="1"/>
</dbReference>
<dbReference type="GO" id="GO:0046872">
    <property type="term" value="F:metal ion binding"/>
    <property type="evidence" value="ECO:0007669"/>
    <property type="project" value="UniProtKB-KW"/>
</dbReference>
<evidence type="ECO:0000256" key="1">
    <source>
        <dbReference type="ARBA" id="ARBA00008449"/>
    </source>
</evidence>
<evidence type="ECO:0000256" key="6">
    <source>
        <dbReference type="ARBA" id="ARBA00022842"/>
    </source>
</evidence>
<dbReference type="GO" id="GO:0102710">
    <property type="term" value="F:D-inositol-3-phosphate glycosyltransferase activity"/>
    <property type="evidence" value="ECO:0007669"/>
    <property type="project" value="UniProtKB-EC"/>
</dbReference>
<comment type="caution">
    <text evidence="11">The sequence shown here is derived from an EMBL/GenBank/DDBJ whole genome shotgun (WGS) entry which is preliminary data.</text>
</comment>
<dbReference type="SUPFAM" id="SSF53756">
    <property type="entry name" value="UDP-Glycosyltransferase/glycogen phosphorylase"/>
    <property type="match status" value="1"/>
</dbReference>
<accession>A0A1J5QPP3</accession>
<dbReference type="EC" id="2.4.1.250" evidence="2"/>
<keyword evidence="3 11" id="KW-0328">Glycosyltransferase</keyword>
<dbReference type="InterPro" id="IPR001296">
    <property type="entry name" value="Glyco_trans_1"/>
</dbReference>
<dbReference type="InterPro" id="IPR017814">
    <property type="entry name" value="Mycothiol_biosynthesis_MshA"/>
</dbReference>
<dbReference type="PANTHER" id="PTHR12526:SF510">
    <property type="entry name" value="D-INOSITOL 3-PHOSPHATE GLYCOSYLTRANSFERASE"/>
    <property type="match status" value="1"/>
</dbReference>
<dbReference type="AlphaFoldDB" id="A0A1J5QPP3"/>
<sequence length="427" mass="45403">MSSVRAPKRVAMLMLHTSPLEQPGMGDAGGMNVYVVETAKRMAASGTEVDIFTRATSSKLPPKVELAPGVAVVHLSGGPFEGLLKEELPGQLCVLAAALAKVEAHQERGHYDIVHSHYWLSGQLGMIAAQSWGVPLVHTMHTMAKVKNQALAEGDQPEPSARAVGEEQVVAESDALIANTEAEAAHLVGLYGACPDRVHVVPPGVDLEKFSYAGVSGKQQARKELGIRQDALLFSFVGRVQPHKGPEVLVRAAAEMLQHDPSLRSRLVIAIVGGASGSNSEPQRIRELANWLGLNDVIRFEEPVGGDVLPKWYRASDVVNVPSYSESFGLVALEAQACGTPVVASAVGGLRTAVCDGISGLLVDGHDPKSWASVLLRLAHEPERRALLSVGAIAHAQRFDWERTSASILGIYENILNPAQAKGIALA</sequence>
<evidence type="ECO:0000259" key="9">
    <source>
        <dbReference type="Pfam" id="PF00534"/>
    </source>
</evidence>
<dbReference type="PANTHER" id="PTHR12526">
    <property type="entry name" value="GLYCOSYLTRANSFERASE"/>
    <property type="match status" value="1"/>
</dbReference>
<comment type="similarity">
    <text evidence="1">Belongs to the glycosyltransferase group 1 family. MshA subfamily.</text>
</comment>
<evidence type="ECO:0000256" key="7">
    <source>
        <dbReference type="ARBA" id="ARBA00029622"/>
    </source>
</evidence>
<evidence type="ECO:0000313" key="11">
    <source>
        <dbReference type="EMBL" id="OIQ79475.1"/>
    </source>
</evidence>
<dbReference type="GO" id="GO:0010125">
    <property type="term" value="P:mycothiol biosynthetic process"/>
    <property type="evidence" value="ECO:0007669"/>
    <property type="project" value="InterPro"/>
</dbReference>
<evidence type="ECO:0000256" key="5">
    <source>
        <dbReference type="ARBA" id="ARBA00022723"/>
    </source>
</evidence>
<gene>
    <name evidence="11" type="primary">mshA_24</name>
    <name evidence="11" type="ORF">GALL_387850</name>
</gene>
<name>A0A1J5QPP3_9ZZZZ</name>
<proteinExistence type="inferred from homology"/>